<dbReference type="Proteomes" id="UP000006742">
    <property type="component" value="Chromosome"/>
</dbReference>
<keyword evidence="2" id="KW-1185">Reference proteome</keyword>
<sequence>MGFCGVERRGILGRYFGWSVSLVFNEWISDPENVTGEPFEYM</sequence>
<gene>
    <name evidence="1" type="ordered locus">HMPREF0573_10352</name>
</gene>
<name>D6ZIX2_MOBCV</name>
<organism evidence="1 2">
    <name type="scientific">Mobiluncus curtisii (strain ATCC 43063 / DSM 2711 / V125)</name>
    <name type="common">Falcivibrio vaginalis</name>
    <dbReference type="NCBI Taxonomy" id="548479"/>
    <lineage>
        <taxon>Bacteria</taxon>
        <taxon>Bacillati</taxon>
        <taxon>Actinomycetota</taxon>
        <taxon>Actinomycetes</taxon>
        <taxon>Actinomycetales</taxon>
        <taxon>Actinomycetaceae</taxon>
        <taxon>Mobiluncus</taxon>
    </lineage>
</organism>
<protein>
    <submittedName>
        <fullName evidence="1">Uncharacterized protein</fullName>
    </submittedName>
</protein>
<evidence type="ECO:0000313" key="2">
    <source>
        <dbReference type="Proteomes" id="UP000006742"/>
    </source>
</evidence>
<evidence type="ECO:0000313" key="1">
    <source>
        <dbReference type="EMBL" id="ADI66671.1"/>
    </source>
</evidence>
<dbReference type="AlphaFoldDB" id="D6ZIX2"/>
<proteinExistence type="predicted"/>
<accession>D6ZIX2</accession>
<dbReference type="EMBL" id="CP001992">
    <property type="protein sequence ID" value="ADI66671.1"/>
    <property type="molecule type" value="Genomic_DNA"/>
</dbReference>
<dbReference type="HOGENOM" id="CLU_3254164_0_0_11"/>
<dbReference type="STRING" id="548479.HMPREF0573_10352"/>
<dbReference type="KEGG" id="mcu:HMPREF0573_10352"/>
<reference evidence="2" key="1">
    <citation type="submission" date="2010-03" db="EMBL/GenBank/DDBJ databases">
        <title>Complete sequence of Mobiluncus curtisii ATCC 43063.</title>
        <authorList>
            <person name="Muzny D."/>
            <person name="Qin X."/>
            <person name="Deng J."/>
            <person name="Jiang H."/>
            <person name="Liu Y."/>
            <person name="Qu J."/>
            <person name="Song X.-Z."/>
            <person name="Zhang L."/>
            <person name="Thornton R."/>
            <person name="Coyle M."/>
            <person name="Francisco L."/>
            <person name="Jackson L."/>
            <person name="Javaid M."/>
            <person name="Korchina V."/>
            <person name="Kovar C."/>
            <person name="Mata R."/>
            <person name="Mathew T."/>
            <person name="Ngo R."/>
            <person name="Nguyen L."/>
            <person name="Nguyen N."/>
            <person name="Okwuonu G."/>
            <person name="Ongeri F."/>
            <person name="Pham C."/>
            <person name="Simmons D."/>
            <person name="Wilczek-Boney K."/>
            <person name="Hale W."/>
            <person name="Jakkamsetti A."/>
            <person name="Pham P."/>
            <person name="Ruth R."/>
            <person name="San Lucas F."/>
            <person name="Warren J."/>
            <person name="Zhang J."/>
            <person name="Zhao Z."/>
            <person name="Zhou C."/>
            <person name="Zhu D."/>
            <person name="Lee S."/>
            <person name="Bess C."/>
            <person name="Blankenburg K."/>
            <person name="Forbes L."/>
            <person name="Fu Q."/>
            <person name="Gubbala S."/>
            <person name="Hirani K."/>
            <person name="Jayaseelan J.C."/>
            <person name="Lara F."/>
            <person name="Munidasa M."/>
            <person name="Palculict T."/>
            <person name="Patil S."/>
            <person name="Pu L.-L."/>
            <person name="Saada N."/>
            <person name="Tang L."/>
            <person name="Weissenberger G."/>
            <person name="Zhu Y."/>
            <person name="Hemphill L."/>
            <person name="Shang Y."/>
            <person name="Youmans B."/>
            <person name="Ayvaz T."/>
            <person name="Ross M."/>
            <person name="Santibanez J."/>
            <person name="Aqrawi P."/>
            <person name="Gross S."/>
            <person name="Joshi V."/>
            <person name="Fowler G."/>
            <person name="Nazareth L."/>
            <person name="Reid J."/>
            <person name="Worley K."/>
            <person name="Petrosino J."/>
            <person name="Highlander S."/>
            <person name="Gibbs R."/>
            <person name="Gibbs R."/>
        </authorList>
    </citation>
    <scope>NUCLEOTIDE SEQUENCE [LARGE SCALE GENOMIC DNA]</scope>
    <source>
        <strain evidence="2">ATCC 43063 / DSM 2711 / V125</strain>
    </source>
</reference>